<evidence type="ECO:0000256" key="1">
    <source>
        <dbReference type="SAM" id="Phobius"/>
    </source>
</evidence>
<reference evidence="2" key="1">
    <citation type="journal article" date="2023" name="Science">
        <title>Genome structures resolve the early diversification of teleost fishes.</title>
        <authorList>
            <person name="Parey E."/>
            <person name="Louis A."/>
            <person name="Montfort J."/>
            <person name="Bouchez O."/>
            <person name="Roques C."/>
            <person name="Iampietro C."/>
            <person name="Lluch J."/>
            <person name="Castinel A."/>
            <person name="Donnadieu C."/>
            <person name="Desvignes T."/>
            <person name="Floi Bucao C."/>
            <person name="Jouanno E."/>
            <person name="Wen M."/>
            <person name="Mejri S."/>
            <person name="Dirks R."/>
            <person name="Jansen H."/>
            <person name="Henkel C."/>
            <person name="Chen W.J."/>
            <person name="Zahm M."/>
            <person name="Cabau C."/>
            <person name="Klopp C."/>
            <person name="Thompson A.W."/>
            <person name="Robinson-Rechavi M."/>
            <person name="Braasch I."/>
            <person name="Lecointre G."/>
            <person name="Bobe J."/>
            <person name="Postlethwait J.H."/>
            <person name="Berthelot C."/>
            <person name="Roest Crollius H."/>
            <person name="Guiguen Y."/>
        </authorList>
    </citation>
    <scope>NUCLEOTIDE SEQUENCE</scope>
    <source>
        <strain evidence="2">NC1722</strain>
    </source>
</reference>
<organism evidence="2 3">
    <name type="scientific">Aldrovandia affinis</name>
    <dbReference type="NCBI Taxonomy" id="143900"/>
    <lineage>
        <taxon>Eukaryota</taxon>
        <taxon>Metazoa</taxon>
        <taxon>Chordata</taxon>
        <taxon>Craniata</taxon>
        <taxon>Vertebrata</taxon>
        <taxon>Euteleostomi</taxon>
        <taxon>Actinopterygii</taxon>
        <taxon>Neopterygii</taxon>
        <taxon>Teleostei</taxon>
        <taxon>Notacanthiformes</taxon>
        <taxon>Halosauridae</taxon>
        <taxon>Aldrovandia</taxon>
    </lineage>
</organism>
<feature type="transmembrane region" description="Helical" evidence="1">
    <location>
        <begin position="15"/>
        <end position="32"/>
    </location>
</feature>
<keyword evidence="1" id="KW-1133">Transmembrane helix</keyword>
<dbReference type="EMBL" id="JAINUG010000542">
    <property type="protein sequence ID" value="KAJ8366811.1"/>
    <property type="molecule type" value="Genomic_DNA"/>
</dbReference>
<protein>
    <submittedName>
        <fullName evidence="2">Uncharacterized protein</fullName>
    </submittedName>
</protein>
<keyword evidence="1" id="KW-0812">Transmembrane</keyword>
<dbReference type="Proteomes" id="UP001221898">
    <property type="component" value="Unassembled WGS sequence"/>
</dbReference>
<sequence>MSVHGSFGANPSKSRAPFIIALILPPPLLFLYRPADSMTVQPIPCPRSPPPASQLPLLAPPGLAGCRVDGVFDGPLWLAEEVAMLEDWPWL</sequence>
<evidence type="ECO:0000313" key="3">
    <source>
        <dbReference type="Proteomes" id="UP001221898"/>
    </source>
</evidence>
<proteinExistence type="predicted"/>
<comment type="caution">
    <text evidence="2">The sequence shown here is derived from an EMBL/GenBank/DDBJ whole genome shotgun (WGS) entry which is preliminary data.</text>
</comment>
<keyword evidence="3" id="KW-1185">Reference proteome</keyword>
<name>A0AAD7R6K0_9TELE</name>
<accession>A0AAD7R6K0</accession>
<gene>
    <name evidence="2" type="ORF">AAFF_G00342190</name>
</gene>
<keyword evidence="1" id="KW-0472">Membrane</keyword>
<evidence type="ECO:0000313" key="2">
    <source>
        <dbReference type="EMBL" id="KAJ8366811.1"/>
    </source>
</evidence>
<dbReference type="AlphaFoldDB" id="A0AAD7R6K0"/>